<keyword evidence="2" id="KW-1185">Reference proteome</keyword>
<sequence length="165" mass="17386">MDTPRIHLLEILARLDPRMWDVAREGARPCEIKGPCADSWARLGALVGREVAARAVAEEAARHSGRETLESSVIRWCEGGGGIRARLPDCCVSGACLVSSPSVADLLDGADPQPWHERSMYAAGALTIAGYASRLAEGSLRSAMLDAADRLCLAATEPSPGPPPG</sequence>
<gene>
    <name evidence="1" type="ORF">NVS88_13790</name>
</gene>
<evidence type="ECO:0000313" key="2">
    <source>
        <dbReference type="Proteomes" id="UP001152755"/>
    </source>
</evidence>
<proteinExistence type="predicted"/>
<organism evidence="1 2">
    <name type="scientific">Speluncibacter jeojiensis</name>
    <dbReference type="NCBI Taxonomy" id="2710754"/>
    <lineage>
        <taxon>Bacteria</taxon>
        <taxon>Bacillati</taxon>
        <taxon>Actinomycetota</taxon>
        <taxon>Actinomycetes</taxon>
        <taxon>Mycobacteriales</taxon>
        <taxon>Speluncibacteraceae</taxon>
        <taxon>Speluncibacter</taxon>
    </lineage>
</organism>
<name>A0A9X4M0A5_9ACTN</name>
<dbReference type="RefSeq" id="WP_277831568.1">
    <property type="nucleotide sequence ID" value="NZ_JAAIVF010000002.1"/>
</dbReference>
<dbReference type="AlphaFoldDB" id="A0A9X4M0A5"/>
<dbReference type="Proteomes" id="UP001152755">
    <property type="component" value="Unassembled WGS sequence"/>
</dbReference>
<dbReference type="EMBL" id="JANRHA010000009">
    <property type="protein sequence ID" value="MDG3015628.1"/>
    <property type="molecule type" value="Genomic_DNA"/>
</dbReference>
<reference evidence="1" key="1">
    <citation type="submission" date="2022-08" db="EMBL/GenBank/DDBJ databases">
        <title>Genome analysis of Corynebacteriales strain.</title>
        <authorList>
            <person name="Lee S.D."/>
        </authorList>
    </citation>
    <scope>NUCLEOTIDE SEQUENCE</scope>
    <source>
        <strain evidence="1">D3-21</strain>
    </source>
</reference>
<comment type="caution">
    <text evidence="1">The sequence shown here is derived from an EMBL/GenBank/DDBJ whole genome shotgun (WGS) entry which is preliminary data.</text>
</comment>
<protein>
    <submittedName>
        <fullName evidence="1">Uncharacterized protein</fullName>
    </submittedName>
</protein>
<accession>A0A9X4M0A5</accession>
<evidence type="ECO:0000313" key="1">
    <source>
        <dbReference type="EMBL" id="MDG3015628.1"/>
    </source>
</evidence>